<dbReference type="GO" id="GO:0000403">
    <property type="term" value="F:Y-form DNA binding"/>
    <property type="evidence" value="ECO:0007669"/>
    <property type="project" value="TreeGrafter"/>
</dbReference>
<protein>
    <submittedName>
        <fullName evidence="5">Similar to Putative mitochondrial ATP-dependent helicase irc3 acc. no. Q1MTR1</fullName>
    </submittedName>
</protein>
<evidence type="ECO:0000256" key="2">
    <source>
        <dbReference type="SAM" id="MobiDB-lite"/>
    </source>
</evidence>
<dbReference type="OMA" id="HVIDMVA"/>
<dbReference type="Proteomes" id="UP000018144">
    <property type="component" value="Unassembled WGS sequence"/>
</dbReference>
<keyword evidence="1 5" id="KW-0347">Helicase</keyword>
<dbReference type="GO" id="GO:0016787">
    <property type="term" value="F:hydrolase activity"/>
    <property type="evidence" value="ECO:0007669"/>
    <property type="project" value="InterPro"/>
</dbReference>
<keyword evidence="1 5" id="KW-0378">Hydrolase</keyword>
<evidence type="ECO:0000313" key="6">
    <source>
        <dbReference type="Proteomes" id="UP000018144"/>
    </source>
</evidence>
<dbReference type="CDD" id="cd18799">
    <property type="entry name" value="SF2_C_EcoAI-like"/>
    <property type="match status" value="1"/>
</dbReference>
<proteinExistence type="predicted"/>
<dbReference type="InterPro" id="IPR001650">
    <property type="entry name" value="Helicase_C-like"/>
</dbReference>
<keyword evidence="1 5" id="KW-0547">Nucleotide-binding</keyword>
<evidence type="ECO:0000313" key="5">
    <source>
        <dbReference type="EMBL" id="CCX07564.1"/>
    </source>
</evidence>
<feature type="region of interest" description="Disordered" evidence="2">
    <location>
        <begin position="139"/>
        <end position="158"/>
    </location>
</feature>
<evidence type="ECO:0000259" key="4">
    <source>
        <dbReference type="PROSITE" id="PS51194"/>
    </source>
</evidence>
<dbReference type="GO" id="GO:0070125">
    <property type="term" value="P:mitochondrial translational elongation"/>
    <property type="evidence" value="ECO:0007669"/>
    <property type="project" value="TreeGrafter"/>
</dbReference>
<dbReference type="GO" id="GO:0005759">
    <property type="term" value="C:mitochondrial matrix"/>
    <property type="evidence" value="ECO:0007669"/>
    <property type="project" value="TreeGrafter"/>
</dbReference>
<dbReference type="EMBL" id="HF935357">
    <property type="protein sequence ID" value="CCX07564.1"/>
    <property type="molecule type" value="Genomic_DNA"/>
</dbReference>
<organism evidence="5 6">
    <name type="scientific">Pyronema omphalodes (strain CBS 100304)</name>
    <name type="common">Pyronema confluens</name>
    <dbReference type="NCBI Taxonomy" id="1076935"/>
    <lineage>
        <taxon>Eukaryota</taxon>
        <taxon>Fungi</taxon>
        <taxon>Dikarya</taxon>
        <taxon>Ascomycota</taxon>
        <taxon>Pezizomycotina</taxon>
        <taxon>Pezizomycetes</taxon>
        <taxon>Pezizales</taxon>
        <taxon>Pyronemataceae</taxon>
        <taxon>Pyronema</taxon>
    </lineage>
</organism>
<dbReference type="Gene3D" id="3.40.50.300">
    <property type="entry name" value="P-loop containing nucleotide triphosphate hydrolases"/>
    <property type="match status" value="2"/>
</dbReference>
<accession>U4L071</accession>
<reference evidence="5 6" key="1">
    <citation type="journal article" date="2013" name="PLoS Genet.">
        <title>The genome and development-dependent transcriptomes of Pyronema confluens: a window into fungal evolution.</title>
        <authorList>
            <person name="Traeger S."/>
            <person name="Altegoer F."/>
            <person name="Freitag M."/>
            <person name="Gabaldon T."/>
            <person name="Kempken F."/>
            <person name="Kumar A."/>
            <person name="Marcet-Houben M."/>
            <person name="Poggeler S."/>
            <person name="Stajich J.E."/>
            <person name="Nowrousian M."/>
        </authorList>
    </citation>
    <scope>NUCLEOTIDE SEQUENCE [LARGE SCALE GENOMIC DNA]</scope>
    <source>
        <strain evidence="6">CBS 100304</strain>
        <tissue evidence="5">Vegetative mycelium</tissue>
    </source>
</reference>
<dbReference type="STRING" id="1076935.U4L071"/>
<dbReference type="InterPro" id="IPR050742">
    <property type="entry name" value="Helicase_Restrict-Modif_Enz"/>
</dbReference>
<dbReference type="GO" id="GO:0061749">
    <property type="term" value="F:forked DNA-dependent helicase activity"/>
    <property type="evidence" value="ECO:0007669"/>
    <property type="project" value="TreeGrafter"/>
</dbReference>
<evidence type="ECO:0000256" key="1">
    <source>
        <dbReference type="ARBA" id="ARBA00022806"/>
    </source>
</evidence>
<dbReference type="PANTHER" id="PTHR47396:SF1">
    <property type="entry name" value="ATP-DEPENDENT HELICASE IRC3-RELATED"/>
    <property type="match status" value="1"/>
</dbReference>
<dbReference type="Pfam" id="PF00271">
    <property type="entry name" value="Helicase_C"/>
    <property type="match status" value="1"/>
</dbReference>
<dbReference type="eggNOG" id="ENOG502QT4U">
    <property type="taxonomic scope" value="Eukaryota"/>
</dbReference>
<dbReference type="InterPro" id="IPR006935">
    <property type="entry name" value="Helicase/UvrB_N"/>
</dbReference>
<dbReference type="SMART" id="SM00490">
    <property type="entry name" value="HELICc"/>
    <property type="match status" value="1"/>
</dbReference>
<feature type="domain" description="Helicase C-terminal" evidence="4">
    <location>
        <begin position="465"/>
        <end position="647"/>
    </location>
</feature>
<dbReference type="SMART" id="SM00487">
    <property type="entry name" value="DEXDc"/>
    <property type="match status" value="1"/>
</dbReference>
<gene>
    <name evidence="5" type="ORF">PCON_07153</name>
</gene>
<dbReference type="AlphaFoldDB" id="U4L071"/>
<sequence length="865" mass="96239">MHRLLVRNCTTLSNSLRPINKTTTICFRDSVSTAVRQYSTKAKTEPNDIDGERLIAKATRRKKAMIDGNGVENLVPEVSLETLVKRTRKKKAVAEVDPTEDLAIETPPDAPTKRTRRKKVESEETITDEVPVETLLEAKPKRGRPKKSVAEEDGAEEVPIETSPIAKPARGRRKKVAIDDFKAELEAQALEEAESGEQPLIETVKKRKKKMTVEDEEISPAFTPIKLRSYQEEAIGAVLNGVNMGQRRLGLSLATGSGKTVIFTQLISRLQHPARPNEATRTLVLAHRTELVEQAFRHCRRTYPDATIELEMGNAHSSGQADITIASVASLISRGRCEKFDPSTFKLILIDEAHHAVANSYQTILDYFGALDMTQGDMDIKPIVVGVSATLSRADGLALGKVLDHIVYHRGYVEMIEDNWLCPVQFTTVQTNIDLSRIKTSGPNGDFAIGELGRAVNIEQANELTVRTWMTKASNRKSTMVFCVNIAHVNEITATFRKYGIDAQPVTSHTKSDDRRLRLDEFRNFKFPVLVNCGVFTEGTDVPNIDCVLLARPTRSKNLLIQMIGRGMRLHDSKKDCHIIDMVGNVTRGVITIPTLLGLDPDEMLDRETMEDAKQRLEEREAQGYSTETQQLQEAIDPITTPIKAVIPTVTFTHYASIEDLLADGKQDSPIRTLSRLAWVTISPTYYILSTRGGDLKISITSIEDATETNPAGYFCVTETQNLPPELVREKGIYKTKPKFIAGGFMDLQAAVGAADNYASKKFSRTVLEHTAYWRKSPATEGQLKMLAKVISEERAANLTKGQAGDMITRMKHGGMARFDRMQLVRRKQEREDERERKRQEKTEVKVGAVAGSVFAALRAGSAGL</sequence>
<evidence type="ECO:0000259" key="3">
    <source>
        <dbReference type="PROSITE" id="PS51192"/>
    </source>
</evidence>
<dbReference type="OrthoDB" id="16911at2759"/>
<dbReference type="GO" id="GO:0036121">
    <property type="term" value="F:double-stranded DNA helicase activity"/>
    <property type="evidence" value="ECO:0007669"/>
    <property type="project" value="TreeGrafter"/>
</dbReference>
<feature type="domain" description="Helicase ATP-binding" evidence="3">
    <location>
        <begin position="240"/>
        <end position="409"/>
    </location>
</feature>
<keyword evidence="6" id="KW-1185">Reference proteome</keyword>
<dbReference type="CDD" id="cd18032">
    <property type="entry name" value="DEXHc_RE_I_III_res"/>
    <property type="match status" value="1"/>
</dbReference>
<dbReference type="InterPro" id="IPR027417">
    <property type="entry name" value="P-loop_NTPase"/>
</dbReference>
<feature type="region of interest" description="Disordered" evidence="2">
    <location>
        <begin position="102"/>
        <end position="126"/>
    </location>
</feature>
<dbReference type="Pfam" id="PF04851">
    <property type="entry name" value="ResIII"/>
    <property type="match status" value="1"/>
</dbReference>
<dbReference type="PROSITE" id="PS51194">
    <property type="entry name" value="HELICASE_CTER"/>
    <property type="match status" value="1"/>
</dbReference>
<dbReference type="InterPro" id="IPR014001">
    <property type="entry name" value="Helicase_ATP-bd"/>
</dbReference>
<dbReference type="PANTHER" id="PTHR47396">
    <property type="entry name" value="TYPE I RESTRICTION ENZYME ECOKI R PROTEIN"/>
    <property type="match status" value="1"/>
</dbReference>
<dbReference type="SUPFAM" id="SSF52540">
    <property type="entry name" value="P-loop containing nucleoside triphosphate hydrolases"/>
    <property type="match status" value="1"/>
</dbReference>
<keyword evidence="1 5" id="KW-0067">ATP-binding</keyword>
<dbReference type="GO" id="GO:0005524">
    <property type="term" value="F:ATP binding"/>
    <property type="evidence" value="ECO:0007669"/>
    <property type="project" value="InterPro"/>
</dbReference>
<name>U4L071_PYROM</name>
<dbReference type="GO" id="GO:0032042">
    <property type="term" value="P:mitochondrial DNA metabolic process"/>
    <property type="evidence" value="ECO:0007669"/>
    <property type="project" value="TreeGrafter"/>
</dbReference>
<dbReference type="PROSITE" id="PS51192">
    <property type="entry name" value="HELICASE_ATP_BIND_1"/>
    <property type="match status" value="1"/>
</dbReference>